<dbReference type="EMBL" id="CM000880">
    <property type="protein sequence ID" value="KQK17426.1"/>
    <property type="molecule type" value="Genomic_DNA"/>
</dbReference>
<reference evidence="1 2" key="1">
    <citation type="journal article" date="2010" name="Nature">
        <title>Genome sequencing and analysis of the model grass Brachypodium distachyon.</title>
        <authorList>
            <consortium name="International Brachypodium Initiative"/>
        </authorList>
    </citation>
    <scope>NUCLEOTIDE SEQUENCE [LARGE SCALE GENOMIC DNA]</scope>
    <source>
        <strain evidence="1 2">Bd21</strain>
    </source>
</reference>
<evidence type="ECO:0000313" key="1">
    <source>
        <dbReference type="EMBL" id="KQK17426.1"/>
    </source>
</evidence>
<accession>I1GWR5</accession>
<reference evidence="2" key="3">
    <citation type="submission" date="2018-08" db="UniProtKB">
        <authorList>
            <consortium name="EnsemblPlants"/>
        </authorList>
    </citation>
    <scope>IDENTIFICATION</scope>
    <source>
        <strain evidence="2">cv. Bd21</strain>
    </source>
</reference>
<dbReference type="AlphaFoldDB" id="I1GWR5"/>
<dbReference type="Gramene" id="KQK17426">
    <property type="protein sequence ID" value="KQK17426"/>
    <property type="gene ID" value="BRADI_1g34390v3"/>
</dbReference>
<evidence type="ECO:0000313" key="2">
    <source>
        <dbReference type="EnsemblPlants" id="KQK17426"/>
    </source>
</evidence>
<dbReference type="Proteomes" id="UP000008810">
    <property type="component" value="Chromosome 1"/>
</dbReference>
<gene>
    <name evidence="1" type="ORF">BRADI_1g34390v3</name>
</gene>
<reference evidence="1" key="2">
    <citation type="submission" date="2017-06" db="EMBL/GenBank/DDBJ databases">
        <title>WGS assembly of Brachypodium distachyon.</title>
        <authorList>
            <consortium name="The International Brachypodium Initiative"/>
            <person name="Lucas S."/>
            <person name="Harmon-Smith M."/>
            <person name="Lail K."/>
            <person name="Tice H."/>
            <person name="Grimwood J."/>
            <person name="Bruce D."/>
            <person name="Barry K."/>
            <person name="Shu S."/>
            <person name="Lindquist E."/>
            <person name="Wang M."/>
            <person name="Pitluck S."/>
            <person name="Vogel J.P."/>
            <person name="Garvin D.F."/>
            <person name="Mockler T.C."/>
            <person name="Schmutz J."/>
            <person name="Rokhsar D."/>
            <person name="Bevan M.W."/>
        </authorList>
    </citation>
    <scope>NUCLEOTIDE SEQUENCE</scope>
    <source>
        <strain evidence="1">Bd21</strain>
    </source>
</reference>
<dbReference type="HOGENOM" id="CLU_1962611_0_0_1"/>
<organism evidence="2">
    <name type="scientific">Brachypodium distachyon</name>
    <name type="common">Purple false brome</name>
    <name type="synonym">Trachynia distachya</name>
    <dbReference type="NCBI Taxonomy" id="15368"/>
    <lineage>
        <taxon>Eukaryota</taxon>
        <taxon>Viridiplantae</taxon>
        <taxon>Streptophyta</taxon>
        <taxon>Embryophyta</taxon>
        <taxon>Tracheophyta</taxon>
        <taxon>Spermatophyta</taxon>
        <taxon>Magnoliopsida</taxon>
        <taxon>Liliopsida</taxon>
        <taxon>Poales</taxon>
        <taxon>Poaceae</taxon>
        <taxon>BOP clade</taxon>
        <taxon>Pooideae</taxon>
        <taxon>Stipodae</taxon>
        <taxon>Brachypodieae</taxon>
        <taxon>Brachypodium</taxon>
    </lineage>
</organism>
<dbReference type="InParanoid" id="I1GWR5"/>
<name>I1GWR5_BRADI</name>
<keyword evidence="3" id="KW-1185">Reference proteome</keyword>
<evidence type="ECO:0000313" key="3">
    <source>
        <dbReference type="Proteomes" id="UP000008810"/>
    </source>
</evidence>
<protein>
    <submittedName>
        <fullName evidence="1 2">Uncharacterized protein</fullName>
    </submittedName>
</protein>
<proteinExistence type="predicted"/>
<sequence length="128" mass="14492">MCDSVEGILREVVSTRQRPASALERSLPYVCLIMPYTAPSNIPRKDLRPNMKFEDLLEEAGHVMLLKEDFKLISWELRQPPYASFVYLVQFAPSCVGEKKPEAPLSGKKRRGLFVSSHDDSVITNVPN</sequence>
<dbReference type="OrthoDB" id="687009at2759"/>
<dbReference type="EnsemblPlants" id="KQK17426">
    <property type="protein sequence ID" value="KQK17426"/>
    <property type="gene ID" value="BRADI_1g34390v3"/>
</dbReference>